<dbReference type="EMBL" id="HF935252">
    <property type="protein sequence ID" value="CCX05372.1"/>
    <property type="molecule type" value="Genomic_DNA"/>
</dbReference>
<protein>
    <submittedName>
        <fullName evidence="3">Uncharacterized protein</fullName>
    </submittedName>
</protein>
<proteinExistence type="predicted"/>
<evidence type="ECO:0000256" key="2">
    <source>
        <dbReference type="SAM" id="Phobius"/>
    </source>
</evidence>
<name>U4KVN2_PYROM</name>
<evidence type="ECO:0000313" key="3">
    <source>
        <dbReference type="EMBL" id="CCX05372.1"/>
    </source>
</evidence>
<feature type="compositionally biased region" description="Basic and acidic residues" evidence="1">
    <location>
        <begin position="134"/>
        <end position="144"/>
    </location>
</feature>
<keyword evidence="2" id="KW-0812">Transmembrane</keyword>
<accession>U4KVN2</accession>
<keyword evidence="4" id="KW-1185">Reference proteome</keyword>
<dbReference type="Proteomes" id="UP000018144">
    <property type="component" value="Unassembled WGS sequence"/>
</dbReference>
<reference evidence="3 4" key="1">
    <citation type="journal article" date="2013" name="PLoS Genet.">
        <title>The genome and development-dependent transcriptomes of Pyronema confluens: a window into fungal evolution.</title>
        <authorList>
            <person name="Traeger S."/>
            <person name="Altegoer F."/>
            <person name="Freitag M."/>
            <person name="Gabaldon T."/>
            <person name="Kempken F."/>
            <person name="Kumar A."/>
            <person name="Marcet-Houben M."/>
            <person name="Poggeler S."/>
            <person name="Stajich J.E."/>
            <person name="Nowrousian M."/>
        </authorList>
    </citation>
    <scope>NUCLEOTIDE SEQUENCE [LARGE SCALE GENOMIC DNA]</scope>
    <source>
        <strain evidence="4">CBS 100304</strain>
        <tissue evidence="3">Vegetative mycelium</tissue>
    </source>
</reference>
<evidence type="ECO:0000256" key="1">
    <source>
        <dbReference type="SAM" id="MobiDB-lite"/>
    </source>
</evidence>
<feature type="region of interest" description="Disordered" evidence="1">
    <location>
        <begin position="134"/>
        <end position="248"/>
    </location>
</feature>
<keyword evidence="2" id="KW-0472">Membrane</keyword>
<evidence type="ECO:0000313" key="4">
    <source>
        <dbReference type="Proteomes" id="UP000018144"/>
    </source>
</evidence>
<feature type="transmembrane region" description="Helical" evidence="2">
    <location>
        <begin position="22"/>
        <end position="44"/>
    </location>
</feature>
<feature type="compositionally biased region" description="Low complexity" evidence="1">
    <location>
        <begin position="170"/>
        <end position="227"/>
    </location>
</feature>
<organism evidence="3 4">
    <name type="scientific">Pyronema omphalodes (strain CBS 100304)</name>
    <name type="common">Pyronema confluens</name>
    <dbReference type="NCBI Taxonomy" id="1076935"/>
    <lineage>
        <taxon>Eukaryota</taxon>
        <taxon>Fungi</taxon>
        <taxon>Dikarya</taxon>
        <taxon>Ascomycota</taxon>
        <taxon>Pezizomycotina</taxon>
        <taxon>Pezizomycetes</taxon>
        <taxon>Pezizales</taxon>
        <taxon>Pyronemataceae</taxon>
        <taxon>Pyronema</taxon>
    </lineage>
</organism>
<gene>
    <name evidence="3" type="ORF">PCON_04959</name>
</gene>
<sequence length="248" mass="27546">MVFSHHTQHSTQINTITFASQYIVLTIMKFILLSSLCLFAIAVAGHRYGIEYYSERDSKGMLNQRAFEGDGCQNLNFGSKSYEMKKLDDNHCCAFFHDYGCAPDQFVFASESKKQDTPNGIKSIQCKEKSCDDLEDGIKSKDRSTTSSSTSSKTSSEESSTTERRRSTSSDESSTTSRRRSTPSYESSTTEESTSTMSTTFSTLTRKSTTTTDSDTTTKETSTSTSKQAKETESAKFNGHIKICPRKG</sequence>
<feature type="compositionally biased region" description="Low complexity" evidence="1">
    <location>
        <begin position="145"/>
        <end position="159"/>
    </location>
</feature>
<keyword evidence="2" id="KW-1133">Transmembrane helix</keyword>
<dbReference type="AlphaFoldDB" id="U4KVN2"/>